<feature type="transmembrane region" description="Helical" evidence="2">
    <location>
        <begin position="119"/>
        <end position="137"/>
    </location>
</feature>
<feature type="transmembrane region" description="Helical" evidence="2">
    <location>
        <begin position="64"/>
        <end position="84"/>
    </location>
</feature>
<dbReference type="Proteomes" id="UP001500221">
    <property type="component" value="Unassembled WGS sequence"/>
</dbReference>
<sequence>MSRDRAALGGHLRLAFAGAATTWAAMLSWRGFTELSARYLFALVGVGAVIALTGALARWRRLPGVLVVALQVVVAGALTCAYVADRPWPGDRFWAAIGSAVDAANTYASPVPETDLVSVQPLLVVGGLVAMLLVDLCAATLRRVPLAGLPLLVVYSVPVSLLGTGLSWWVFAATAAGFLMMLFLQEEEHLRRWGRPLDGTGEPLRRLSDNVRGSALAVGTVATATAVLVPLAIPTFSFSVFDIGQGRGGDGDITVTNPLADLRRDLVRGEDIDLVEIRTDDPSPDHLRISVLNRFSGAEFSAGDREVPTSNRAQGTVPALEGVDDSVARVTDSYDYDVSITDGFDSRWLPTQAPIGSIEAAGDWRFDESTMDFIAGDDDLSTAGLDYSFEALDVQYDDDALLRLDGVATSLPGELTDVPDDLSPVVESLSRQVTAGATTKFGQAVALQQWFRDDGNFTYSLAPEPPKVGVDALEAFLTEGPGGRTGYCEQFAAAMAVMARELDIPSRVAVGFLSPDRTGPDTYVYSAHDLHAWVELYFPGAGWVLFDPTPAARVDTPLPDYTNLDVALPDIPTATGSTESVERPTRSATAEPTRPTRRPEPTTASPDRPSEGGSSFPWLVVLLVVVGAVLLALLARLPAGVRARRREQRLAGGPEAVWEELRATMVDLRLPWPETRSPRETRHRVAAFLGRPGDERTERPPRGPTVAPEAAAALERIALAVERGRYARHAPVPPGALKDDGETCVASLLAGAMPRTRRRARWWPRSLFQRRPATAVDPRTDADAESELVGSRAEHL</sequence>
<evidence type="ECO:0000259" key="3">
    <source>
        <dbReference type="SMART" id="SM00460"/>
    </source>
</evidence>
<feature type="transmembrane region" description="Helical" evidence="2">
    <location>
        <begin position="144"/>
        <end position="162"/>
    </location>
</feature>
<evidence type="ECO:0000313" key="4">
    <source>
        <dbReference type="EMBL" id="GAA5151198.1"/>
    </source>
</evidence>
<keyword evidence="2" id="KW-0472">Membrane</keyword>
<dbReference type="PANTHER" id="PTHR42736:SF1">
    <property type="entry name" value="PROTEIN-GLUTAMINE GAMMA-GLUTAMYLTRANSFERASE"/>
    <property type="match status" value="1"/>
</dbReference>
<proteinExistence type="predicted"/>
<evidence type="ECO:0000256" key="1">
    <source>
        <dbReference type="SAM" id="MobiDB-lite"/>
    </source>
</evidence>
<name>A0ABP9PSA6_9ACTN</name>
<feature type="transmembrane region" description="Helical" evidence="2">
    <location>
        <begin position="616"/>
        <end position="639"/>
    </location>
</feature>
<dbReference type="InterPro" id="IPR052901">
    <property type="entry name" value="Bact_TGase-like"/>
</dbReference>
<dbReference type="Pfam" id="PF01841">
    <property type="entry name" value="Transglut_core"/>
    <property type="match status" value="1"/>
</dbReference>
<keyword evidence="2" id="KW-0812">Transmembrane</keyword>
<dbReference type="InterPro" id="IPR002931">
    <property type="entry name" value="Transglutaminase-like"/>
</dbReference>
<feature type="transmembrane region" description="Helical" evidence="2">
    <location>
        <begin position="12"/>
        <end position="32"/>
    </location>
</feature>
<accession>A0ABP9PSA6</accession>
<keyword evidence="2" id="KW-1133">Transmembrane helix</keyword>
<dbReference type="Gene3D" id="3.10.620.30">
    <property type="match status" value="1"/>
</dbReference>
<dbReference type="SMART" id="SM00460">
    <property type="entry name" value="TGc"/>
    <property type="match status" value="1"/>
</dbReference>
<feature type="region of interest" description="Disordered" evidence="1">
    <location>
        <begin position="774"/>
        <end position="796"/>
    </location>
</feature>
<dbReference type="InterPro" id="IPR038765">
    <property type="entry name" value="Papain-like_cys_pep_sf"/>
</dbReference>
<dbReference type="EMBL" id="BAABKG010000003">
    <property type="protein sequence ID" value="GAA5151198.1"/>
    <property type="molecule type" value="Genomic_DNA"/>
</dbReference>
<evidence type="ECO:0000313" key="5">
    <source>
        <dbReference type="Proteomes" id="UP001500221"/>
    </source>
</evidence>
<feature type="region of interest" description="Disordered" evidence="1">
    <location>
        <begin position="572"/>
        <end position="612"/>
    </location>
</feature>
<keyword evidence="5" id="KW-1185">Reference proteome</keyword>
<feature type="transmembrane region" description="Helical" evidence="2">
    <location>
        <begin position="38"/>
        <end position="57"/>
    </location>
</feature>
<dbReference type="InterPro" id="IPR021878">
    <property type="entry name" value="TgpA_N"/>
</dbReference>
<dbReference type="RefSeq" id="WP_345459983.1">
    <property type="nucleotide sequence ID" value="NZ_BAABKG010000003.1"/>
</dbReference>
<reference evidence="5" key="1">
    <citation type="journal article" date="2019" name="Int. J. Syst. Evol. Microbiol.">
        <title>The Global Catalogue of Microorganisms (GCM) 10K type strain sequencing project: providing services to taxonomists for standard genome sequencing and annotation.</title>
        <authorList>
            <consortium name="The Broad Institute Genomics Platform"/>
            <consortium name="The Broad Institute Genome Sequencing Center for Infectious Disease"/>
            <person name="Wu L."/>
            <person name="Ma J."/>
        </authorList>
    </citation>
    <scope>NUCLEOTIDE SEQUENCE [LARGE SCALE GENOMIC DNA]</scope>
    <source>
        <strain evidence="5">JCM 18459</strain>
    </source>
</reference>
<comment type="caution">
    <text evidence="4">The sequence shown here is derived from an EMBL/GenBank/DDBJ whole genome shotgun (WGS) entry which is preliminary data.</text>
</comment>
<dbReference type="Pfam" id="PF11992">
    <property type="entry name" value="TgpA_N"/>
    <property type="match status" value="1"/>
</dbReference>
<evidence type="ECO:0000256" key="2">
    <source>
        <dbReference type="SAM" id="Phobius"/>
    </source>
</evidence>
<organism evidence="4 5">
    <name type="scientific">Nocardioides marinquilinus</name>
    <dbReference type="NCBI Taxonomy" id="1210400"/>
    <lineage>
        <taxon>Bacteria</taxon>
        <taxon>Bacillati</taxon>
        <taxon>Actinomycetota</taxon>
        <taxon>Actinomycetes</taxon>
        <taxon>Propionibacteriales</taxon>
        <taxon>Nocardioidaceae</taxon>
        <taxon>Nocardioides</taxon>
    </lineage>
</organism>
<feature type="domain" description="Transglutaminase-like" evidence="3">
    <location>
        <begin position="480"/>
        <end position="550"/>
    </location>
</feature>
<dbReference type="SUPFAM" id="SSF54001">
    <property type="entry name" value="Cysteine proteinases"/>
    <property type="match status" value="1"/>
</dbReference>
<gene>
    <name evidence="4" type="ORF">GCM10023340_29690</name>
</gene>
<dbReference type="PANTHER" id="PTHR42736">
    <property type="entry name" value="PROTEIN-GLUTAMINE GAMMA-GLUTAMYLTRANSFERASE"/>
    <property type="match status" value="1"/>
</dbReference>
<protein>
    <submittedName>
        <fullName evidence="4">DUF3488 and transglutaminase-like domain-containing protein</fullName>
    </submittedName>
</protein>